<dbReference type="PROSITE" id="PS52016">
    <property type="entry name" value="TONB_DEPENDENT_REC_3"/>
    <property type="match status" value="1"/>
</dbReference>
<evidence type="ECO:0000259" key="15">
    <source>
        <dbReference type="Pfam" id="PF00593"/>
    </source>
</evidence>
<organism evidence="17 18">
    <name type="scientific">Solimonas terrae</name>
    <dbReference type="NCBI Taxonomy" id="1396819"/>
    <lineage>
        <taxon>Bacteria</taxon>
        <taxon>Pseudomonadati</taxon>
        <taxon>Pseudomonadota</taxon>
        <taxon>Gammaproteobacteria</taxon>
        <taxon>Nevskiales</taxon>
        <taxon>Nevskiaceae</taxon>
        <taxon>Solimonas</taxon>
    </lineage>
</organism>
<reference evidence="17 18" key="1">
    <citation type="journal article" date="2014" name="Int. J. Syst. Evol. Microbiol.">
        <title>Solimonas terrae sp. nov., isolated from soil.</title>
        <authorList>
            <person name="Kim S.J."/>
            <person name="Moon J.Y."/>
            <person name="Weon H.Y."/>
            <person name="Ahn J.H."/>
            <person name="Chen W.M."/>
            <person name="Kwon S.W."/>
        </authorList>
    </citation>
    <scope>NUCLEOTIDE SEQUENCE [LARGE SCALE GENOMIC DNA]</scope>
    <source>
        <strain evidence="17 18">KIS83-12</strain>
    </source>
</reference>
<evidence type="ECO:0000256" key="4">
    <source>
        <dbReference type="ARBA" id="ARBA00022496"/>
    </source>
</evidence>
<dbReference type="InterPro" id="IPR012910">
    <property type="entry name" value="Plug_dom"/>
</dbReference>
<dbReference type="GO" id="GO:0006826">
    <property type="term" value="P:iron ion transport"/>
    <property type="evidence" value="ECO:0007669"/>
    <property type="project" value="UniProtKB-KW"/>
</dbReference>
<dbReference type="EMBL" id="JAAMOW010000001">
    <property type="protein sequence ID" value="NGY03183.1"/>
    <property type="molecule type" value="Genomic_DNA"/>
</dbReference>
<feature type="chain" id="PRO_5026713166" evidence="14">
    <location>
        <begin position="26"/>
        <end position="809"/>
    </location>
</feature>
<evidence type="ECO:0000256" key="9">
    <source>
        <dbReference type="ARBA" id="ARBA00023136"/>
    </source>
</evidence>
<dbReference type="Proteomes" id="UP000472676">
    <property type="component" value="Unassembled WGS sequence"/>
</dbReference>
<evidence type="ECO:0000256" key="8">
    <source>
        <dbReference type="ARBA" id="ARBA00023077"/>
    </source>
</evidence>
<evidence type="ECO:0000256" key="5">
    <source>
        <dbReference type="ARBA" id="ARBA00022692"/>
    </source>
</evidence>
<dbReference type="Gene3D" id="2.40.170.20">
    <property type="entry name" value="TonB-dependent receptor, beta-barrel domain"/>
    <property type="match status" value="1"/>
</dbReference>
<dbReference type="Pfam" id="PF00593">
    <property type="entry name" value="TonB_dep_Rec_b-barrel"/>
    <property type="match status" value="1"/>
</dbReference>
<feature type="compositionally biased region" description="Low complexity" evidence="13">
    <location>
        <begin position="28"/>
        <end position="60"/>
    </location>
</feature>
<accession>A0A6M2BME9</accession>
<evidence type="ECO:0000259" key="16">
    <source>
        <dbReference type="Pfam" id="PF07715"/>
    </source>
</evidence>
<feature type="region of interest" description="Disordered" evidence="13">
    <location>
        <begin position="26"/>
        <end position="71"/>
    </location>
</feature>
<dbReference type="PANTHER" id="PTHR32552">
    <property type="entry name" value="FERRICHROME IRON RECEPTOR-RELATED"/>
    <property type="match status" value="1"/>
</dbReference>
<feature type="domain" description="TonB-dependent receptor-like beta-barrel" evidence="15">
    <location>
        <begin position="301"/>
        <end position="777"/>
    </location>
</feature>
<sequence>MKAGRSAQLIGAAMVAATFCPIARAQQDPASADETSSAASDAADSSSATNADTDPAAASPLPVIPVGNTAPPPVAVPPPESQPIAEIVVTASYREQSNQDVVGSTQVFSGADLDKKGAAGLKDYLLDVPNVSLQSSGNGSQKISMRGISNVNSSDLGYGDGSPTTGVYLNDVGIQGSGVFPDLDIFDLQRIEVLKGPQGTLYGEGSMGGSLKMVTNAPDMSQWIVRTQASLSNTSDGAPSNDERIAVNVPIVQDRLAARVVGNLRHNGGFVDYTTLDRKDADADNHQSARAIVDWQAWDSMLLEYTFLYDNDDRKQFPVVDAGAENELTNSGPEDQYAKTRFTINALTARWSLPFAQLTSVSAVYNTDRDSQRRVPVLQGLVQTQVNPLGITAPPIFSNSPTHVVTGLQSFSQELRLVSNGDERLDWIAGLFYRNRSQSFDEQKYENAIPDDPTGILEALLGPFNPVQGQQENGHGDEKFKQIAAYGELNYEILPSLELTGGLRLFSEDVSFFIDTQFYGIEAYLLATDPSNVDPQTGAVTKYFSQSVKTSGALPKLSLSWHITDDHMLYATLSRGFRSGTPNVYSALDSGPPVVKPDYVWNEEIGAKLSWFHGHLITNLSAYRIDWQNLQATVVGTARLGAVSTQFAHLDNAGDAVVLGTEASITWAPFTGMLLSLNGGYSDGNITKPAANSETPKGSRVPSTPRYTWSATGSYDWPVFSSLLATLSAGYSYIGDQLMTLQSGGTDGFPIASYDSIKASAAIGGENWQVQLYGNNLANKHSIINISAPTPQYTIITPRTYGIRLSYDF</sequence>
<keyword evidence="14" id="KW-0732">Signal</keyword>
<keyword evidence="7" id="KW-0406">Ion transport</keyword>
<dbReference type="Pfam" id="PF07715">
    <property type="entry name" value="Plug"/>
    <property type="match status" value="1"/>
</dbReference>
<evidence type="ECO:0000256" key="7">
    <source>
        <dbReference type="ARBA" id="ARBA00023065"/>
    </source>
</evidence>
<keyword evidence="6" id="KW-0408">Iron</keyword>
<evidence type="ECO:0000256" key="12">
    <source>
        <dbReference type="RuleBase" id="RU003357"/>
    </source>
</evidence>
<evidence type="ECO:0000313" key="17">
    <source>
        <dbReference type="EMBL" id="NGY03183.1"/>
    </source>
</evidence>
<keyword evidence="17" id="KW-0675">Receptor</keyword>
<evidence type="ECO:0000256" key="1">
    <source>
        <dbReference type="ARBA" id="ARBA00004571"/>
    </source>
</evidence>
<keyword evidence="3 11" id="KW-1134">Transmembrane beta strand</keyword>
<evidence type="ECO:0000256" key="13">
    <source>
        <dbReference type="SAM" id="MobiDB-lite"/>
    </source>
</evidence>
<keyword evidence="9 11" id="KW-0472">Membrane</keyword>
<dbReference type="InterPro" id="IPR000531">
    <property type="entry name" value="Beta-barrel_TonB"/>
</dbReference>
<dbReference type="GO" id="GO:0009279">
    <property type="term" value="C:cell outer membrane"/>
    <property type="evidence" value="ECO:0007669"/>
    <property type="project" value="UniProtKB-SubCell"/>
</dbReference>
<name>A0A6M2BME9_9GAMM</name>
<dbReference type="PANTHER" id="PTHR32552:SF81">
    <property type="entry name" value="TONB-DEPENDENT OUTER MEMBRANE RECEPTOR"/>
    <property type="match status" value="1"/>
</dbReference>
<dbReference type="InterPro" id="IPR036942">
    <property type="entry name" value="Beta-barrel_TonB_sf"/>
</dbReference>
<comment type="subcellular location">
    <subcellularLocation>
        <location evidence="1 11">Cell outer membrane</location>
        <topology evidence="1 11">Multi-pass membrane protein</topology>
    </subcellularLocation>
</comment>
<evidence type="ECO:0000256" key="14">
    <source>
        <dbReference type="SAM" id="SignalP"/>
    </source>
</evidence>
<protein>
    <submittedName>
        <fullName evidence="17">TonB-dependent receptor</fullName>
    </submittedName>
</protein>
<comment type="similarity">
    <text evidence="11 12">Belongs to the TonB-dependent receptor family.</text>
</comment>
<dbReference type="AlphaFoldDB" id="A0A6M2BME9"/>
<evidence type="ECO:0000256" key="3">
    <source>
        <dbReference type="ARBA" id="ARBA00022452"/>
    </source>
</evidence>
<proteinExistence type="inferred from homology"/>
<evidence type="ECO:0000256" key="10">
    <source>
        <dbReference type="ARBA" id="ARBA00023237"/>
    </source>
</evidence>
<dbReference type="SUPFAM" id="SSF56935">
    <property type="entry name" value="Porins"/>
    <property type="match status" value="1"/>
</dbReference>
<keyword evidence="2 11" id="KW-0813">Transport</keyword>
<keyword evidence="4" id="KW-0410">Iron transport</keyword>
<keyword evidence="18" id="KW-1185">Reference proteome</keyword>
<evidence type="ECO:0000256" key="6">
    <source>
        <dbReference type="ARBA" id="ARBA00023004"/>
    </source>
</evidence>
<keyword evidence="5 11" id="KW-0812">Transmembrane</keyword>
<evidence type="ECO:0000256" key="2">
    <source>
        <dbReference type="ARBA" id="ARBA00022448"/>
    </source>
</evidence>
<dbReference type="InterPro" id="IPR039426">
    <property type="entry name" value="TonB-dep_rcpt-like"/>
</dbReference>
<dbReference type="RefSeq" id="WP_166250610.1">
    <property type="nucleotide sequence ID" value="NZ_JAAMOW010000001.1"/>
</dbReference>
<feature type="signal peptide" evidence="14">
    <location>
        <begin position="1"/>
        <end position="25"/>
    </location>
</feature>
<keyword evidence="8 12" id="KW-0798">TonB box</keyword>
<evidence type="ECO:0000313" key="18">
    <source>
        <dbReference type="Proteomes" id="UP000472676"/>
    </source>
</evidence>
<gene>
    <name evidence="17" type="ORF">G7Y85_00245</name>
</gene>
<evidence type="ECO:0000256" key="11">
    <source>
        <dbReference type="PROSITE-ProRule" id="PRU01360"/>
    </source>
</evidence>
<comment type="caution">
    <text evidence="17">The sequence shown here is derived from an EMBL/GenBank/DDBJ whole genome shotgun (WGS) entry which is preliminary data.</text>
</comment>
<keyword evidence="10 11" id="KW-0998">Cell outer membrane</keyword>
<feature type="domain" description="TonB-dependent receptor plug" evidence="16">
    <location>
        <begin position="98"/>
        <end position="209"/>
    </location>
</feature>